<proteinExistence type="predicted"/>
<name>F3NAN0_9ACTN</name>
<comment type="caution">
    <text evidence="1">The sequence shown here is derived from an EMBL/GenBank/DDBJ whole genome shotgun (WGS) entry which is preliminary data.</text>
</comment>
<dbReference type="AlphaFoldDB" id="F3NAN0"/>
<evidence type="ECO:0000313" key="2">
    <source>
        <dbReference type="Proteomes" id="UP000003022"/>
    </source>
</evidence>
<accession>F3NAN0</accession>
<dbReference type="EMBL" id="AEYX01000002">
    <property type="protein sequence ID" value="EGG49339.1"/>
    <property type="molecule type" value="Genomic_DNA"/>
</dbReference>
<gene>
    <name evidence="1" type="ORF">SGM_0414</name>
</gene>
<dbReference type="STRING" id="996637.SGM_0414"/>
<dbReference type="Proteomes" id="UP000003022">
    <property type="component" value="Unassembled WGS sequence"/>
</dbReference>
<reference evidence="1 2" key="1">
    <citation type="journal article" date="2011" name="J. Bacteriol.">
        <title>Draft genome sequence of the marine bacterium Streptomyces griseoaurantiacus M045, which produces novel manumycin-type antibiotics with a pABA core component.</title>
        <authorList>
            <person name="Li F."/>
            <person name="Jiang P."/>
            <person name="Zheng H."/>
            <person name="Wang S."/>
            <person name="Zhao G."/>
            <person name="Qin S."/>
            <person name="Liu Z."/>
        </authorList>
    </citation>
    <scope>NUCLEOTIDE SEQUENCE [LARGE SCALE GENOMIC DNA]</scope>
    <source>
        <strain evidence="1 2">M045</strain>
    </source>
</reference>
<organism evidence="1 2">
    <name type="scientific">Streptomyces griseoaurantiacus M045</name>
    <dbReference type="NCBI Taxonomy" id="996637"/>
    <lineage>
        <taxon>Bacteria</taxon>
        <taxon>Bacillati</taxon>
        <taxon>Actinomycetota</taxon>
        <taxon>Actinomycetes</taxon>
        <taxon>Kitasatosporales</taxon>
        <taxon>Streptomycetaceae</taxon>
        <taxon>Streptomyces</taxon>
        <taxon>Streptomyces aurantiacus group</taxon>
    </lineage>
</organism>
<sequence length="54" mass="5990">MRLCRADPLIRSTKGRPSAGPWQARTQIAWFTSTYDAGSAFSKSCSHWSTSAVR</sequence>
<evidence type="ECO:0000313" key="1">
    <source>
        <dbReference type="EMBL" id="EGG49339.1"/>
    </source>
</evidence>
<keyword evidence="2" id="KW-1185">Reference proteome</keyword>
<protein>
    <submittedName>
        <fullName evidence="1">Uncharacterized protein</fullName>
    </submittedName>
</protein>